<dbReference type="Proteomes" id="UP000499080">
    <property type="component" value="Unassembled WGS sequence"/>
</dbReference>
<keyword evidence="3" id="KW-1185">Reference proteome</keyword>
<evidence type="ECO:0000256" key="1">
    <source>
        <dbReference type="SAM" id="MobiDB-lite"/>
    </source>
</evidence>
<comment type="caution">
    <text evidence="2">The sequence shown here is derived from an EMBL/GenBank/DDBJ whole genome shotgun (WGS) entry which is preliminary data.</text>
</comment>
<sequence>MQRGVSNPCNMLQEENNLKLLNSIRPHTVRVWFSLVILTSHFEATRGLLWDRPRNFEPRSDDEDVNWAGTPSSNFRATPTGGRLASKYNLAWLTWQICSGIWFRTWNPQPQSRDLSTRPPLPHIRLEVR</sequence>
<organism evidence="2 3">
    <name type="scientific">Araneus ventricosus</name>
    <name type="common">Orbweaver spider</name>
    <name type="synonym">Epeira ventricosa</name>
    <dbReference type="NCBI Taxonomy" id="182803"/>
    <lineage>
        <taxon>Eukaryota</taxon>
        <taxon>Metazoa</taxon>
        <taxon>Ecdysozoa</taxon>
        <taxon>Arthropoda</taxon>
        <taxon>Chelicerata</taxon>
        <taxon>Arachnida</taxon>
        <taxon>Araneae</taxon>
        <taxon>Araneomorphae</taxon>
        <taxon>Entelegynae</taxon>
        <taxon>Araneoidea</taxon>
        <taxon>Araneidae</taxon>
        <taxon>Araneus</taxon>
    </lineage>
</organism>
<evidence type="ECO:0000313" key="2">
    <source>
        <dbReference type="EMBL" id="GBM60227.1"/>
    </source>
</evidence>
<accession>A0A4Y2H402</accession>
<name>A0A4Y2H402_ARAVE</name>
<feature type="region of interest" description="Disordered" evidence="1">
    <location>
        <begin position="59"/>
        <end position="78"/>
    </location>
</feature>
<proteinExistence type="predicted"/>
<evidence type="ECO:0000313" key="3">
    <source>
        <dbReference type="Proteomes" id="UP000499080"/>
    </source>
</evidence>
<dbReference type="EMBL" id="BGPR01101603">
    <property type="protein sequence ID" value="GBM60227.1"/>
    <property type="molecule type" value="Genomic_DNA"/>
</dbReference>
<reference evidence="2 3" key="1">
    <citation type="journal article" date="2019" name="Sci. Rep.">
        <title>Orb-weaving spider Araneus ventricosus genome elucidates the spidroin gene catalogue.</title>
        <authorList>
            <person name="Kono N."/>
            <person name="Nakamura H."/>
            <person name="Ohtoshi R."/>
            <person name="Moran D.A.P."/>
            <person name="Shinohara A."/>
            <person name="Yoshida Y."/>
            <person name="Fujiwara M."/>
            <person name="Mori M."/>
            <person name="Tomita M."/>
            <person name="Arakawa K."/>
        </authorList>
    </citation>
    <scope>NUCLEOTIDE SEQUENCE [LARGE SCALE GENOMIC DNA]</scope>
</reference>
<dbReference type="AlphaFoldDB" id="A0A4Y2H402"/>
<protein>
    <submittedName>
        <fullName evidence="2">Uncharacterized protein</fullName>
    </submittedName>
</protein>
<gene>
    <name evidence="2" type="ORF">AVEN_47898_1</name>
</gene>